<dbReference type="EMBL" id="KE346360">
    <property type="protein sequence ID" value="KJE89600.1"/>
    <property type="molecule type" value="Genomic_DNA"/>
</dbReference>
<evidence type="ECO:0000313" key="9">
    <source>
        <dbReference type="EMBL" id="KJE89600.1"/>
    </source>
</evidence>
<protein>
    <recommendedName>
        <fullName evidence="8">SUN domain-containing protein</fullName>
    </recommendedName>
</protein>
<dbReference type="GO" id="GO:0034975">
    <property type="term" value="P:protein folding in endoplasmic reticulum"/>
    <property type="evidence" value="ECO:0007669"/>
    <property type="project" value="TreeGrafter"/>
</dbReference>
<dbReference type="GO" id="GO:0016020">
    <property type="term" value="C:membrane"/>
    <property type="evidence" value="ECO:0007669"/>
    <property type="project" value="InterPro"/>
</dbReference>
<dbReference type="Pfam" id="PF07738">
    <property type="entry name" value="Sad1_UNC"/>
    <property type="match status" value="1"/>
</dbReference>
<sequence length="1080" mass="116129">MRAIGLCVLLAVSVLVVGSAVAAIGGVAQDTESAAVRSAQPAAEATTAVDAVAQQPPSHEDEAARVAVKDDDVEPPQSVPSTLRRASSETTTPPHEPVTAADATLRDAAIADEQPGQAQATPTPSSSEQADSAPSDAPSAPRDEALASQEPRQQQLSGQDAVPPMPAADEALRDTPPSLVESGVGPTAPVATTGSTVIDVPPHASTSSSDPAEPTETSSTEAEAETSKVTTAPTPSLSSATPAPSTQPPPSAVVPTASSPAAPPLESHHLPTFEEWRDTQLALDKERSAQLSISRQKRREAREKRQREQEQHALATHQDHASQDEHDAVAAAAARSNFASADCTAKVLSNNAEAQHASALLMDNRDYYMLNPCSAPQKWVVIELCEDLLVDTVEISSWELFSSRVKDFRVSVSDRFPVKSWVPLGTFTANEPRGTQRFEVASPLIWAKYVKFEFLSYHGSEFYCLLTQVGVYGTTMMEEFKNTIYQAELADRKAAEDEADDHALDPDMHDHDTLDSGINSSRFVHAEPAVDIATDPDAVQPLGDLSQPNAQAPVCGVLDEEDDDEYLEDEYEDEPFPVPQQFEVDEDVFVAGAPAEQSADDKPSSRPQPEQLQHQQLCAEDDSHVAECALETTELKSGSDESSVPFTNKPVVEPEADHSVHLVFSSSDAVAADASLPMPQMTVFVDPLPSETIAAAVSSSNDDSETKSASIATSDGSHAELESPSGASTGPTPPSTDTITIPPSPGSARTGKVRRCDPTTPRQLLFDRSTPAQVVEHAMLRRSPHDQPCNQCSLSNAGSKLTRSSSSISLPSARSNHDSNAAAVAALALASDSQTHNSHSTQLEQKLTSPQALRSQADAIGVNSLASFLRHESQMATLLKQIKSMDLNMTLSHKYLDKLSEGMRDVFSQLTALNTRVTELEQQTVARLMQSTHDLRNDFEPRLDKLELHLTESQAPGTTDWQISQLQHDVGTFELCWTTSRGIFHRLLFGLVSFGWLGHWLFEQHNRLLRLLYLVLVLASGLVTALTLICIWLARRVVSSSKPAPLSVAVPMAKQLGSPLDGFELPPTPVKVKLESTEAR</sequence>
<evidence type="ECO:0000256" key="7">
    <source>
        <dbReference type="SAM" id="SignalP"/>
    </source>
</evidence>
<keyword evidence="4 6" id="KW-0472">Membrane</keyword>
<feature type="compositionally biased region" description="Polar residues" evidence="5">
    <location>
        <begin position="605"/>
        <end position="616"/>
    </location>
</feature>
<evidence type="ECO:0000256" key="6">
    <source>
        <dbReference type="SAM" id="Phobius"/>
    </source>
</evidence>
<evidence type="ECO:0000259" key="8">
    <source>
        <dbReference type="PROSITE" id="PS51469"/>
    </source>
</evidence>
<feature type="compositionally biased region" description="Low complexity" evidence="5">
    <location>
        <begin position="799"/>
        <end position="814"/>
    </location>
</feature>
<gene>
    <name evidence="9" type="ORF">CAOG_001038</name>
</gene>
<feature type="region of interest" description="Disordered" evidence="5">
    <location>
        <begin position="287"/>
        <end position="329"/>
    </location>
</feature>
<feature type="compositionally biased region" description="Low complexity" evidence="5">
    <location>
        <begin position="124"/>
        <end position="140"/>
    </location>
</feature>
<keyword evidence="2 6" id="KW-0812">Transmembrane</keyword>
<feature type="domain" description="SUN" evidence="8">
    <location>
        <begin position="310"/>
        <end position="476"/>
    </location>
</feature>
<dbReference type="PROSITE" id="PS51469">
    <property type="entry name" value="SUN"/>
    <property type="match status" value="1"/>
</dbReference>
<evidence type="ECO:0000256" key="4">
    <source>
        <dbReference type="ARBA" id="ARBA00023136"/>
    </source>
</evidence>
<feature type="signal peptide" evidence="7">
    <location>
        <begin position="1"/>
        <end position="22"/>
    </location>
</feature>
<evidence type="ECO:0000313" key="10">
    <source>
        <dbReference type="Proteomes" id="UP000008743"/>
    </source>
</evidence>
<evidence type="ECO:0000256" key="3">
    <source>
        <dbReference type="ARBA" id="ARBA00022989"/>
    </source>
</evidence>
<feature type="compositionally biased region" description="Basic and acidic residues" evidence="5">
    <location>
        <begin position="58"/>
        <end position="70"/>
    </location>
</feature>
<evidence type="ECO:0000256" key="1">
    <source>
        <dbReference type="ARBA" id="ARBA00004308"/>
    </source>
</evidence>
<feature type="region of interest" description="Disordered" evidence="5">
    <location>
        <begin position="595"/>
        <end position="618"/>
    </location>
</feature>
<keyword evidence="7" id="KW-0732">Signal</keyword>
<feature type="compositionally biased region" description="Polar residues" evidence="5">
    <location>
        <begin position="79"/>
        <end position="93"/>
    </location>
</feature>
<feature type="compositionally biased region" description="Polar residues" evidence="5">
    <location>
        <begin position="697"/>
        <end position="716"/>
    </location>
</feature>
<dbReference type="InParanoid" id="A0A0D2WIG5"/>
<dbReference type="GO" id="GO:0005737">
    <property type="term" value="C:cytoplasm"/>
    <property type="evidence" value="ECO:0007669"/>
    <property type="project" value="TreeGrafter"/>
</dbReference>
<accession>A0A0D2WIG5</accession>
<dbReference type="AlphaFoldDB" id="A0A0D2WIG5"/>
<dbReference type="InterPro" id="IPR045120">
    <property type="entry name" value="Suco/Slp1-like"/>
</dbReference>
<feature type="compositionally biased region" description="Basic and acidic residues" evidence="5">
    <location>
        <begin position="496"/>
        <end position="514"/>
    </location>
</feature>
<organism evidence="9 10">
    <name type="scientific">Capsaspora owczarzaki (strain ATCC 30864)</name>
    <dbReference type="NCBI Taxonomy" id="595528"/>
    <lineage>
        <taxon>Eukaryota</taxon>
        <taxon>Filasterea</taxon>
        <taxon>Capsaspora</taxon>
    </lineage>
</organism>
<feature type="region of interest" description="Disordered" evidence="5">
    <location>
        <begin position="113"/>
        <end position="268"/>
    </location>
</feature>
<feature type="compositionally biased region" description="Low complexity" evidence="5">
    <location>
        <begin position="723"/>
        <end position="741"/>
    </location>
</feature>
<feature type="region of interest" description="Disordered" evidence="5">
    <location>
        <begin position="496"/>
        <end position="518"/>
    </location>
</feature>
<feature type="compositionally biased region" description="Basic and acidic residues" evidence="5">
    <location>
        <begin position="300"/>
        <end position="328"/>
    </location>
</feature>
<dbReference type="PANTHER" id="PTHR12953:SF0">
    <property type="entry name" value="SUN DOMAIN-CONTAINING OSSIFICATION FACTOR"/>
    <property type="match status" value="1"/>
</dbReference>
<feature type="compositionally biased region" description="Low complexity" evidence="5">
    <location>
        <begin position="204"/>
        <end position="244"/>
    </location>
</feature>
<dbReference type="SUPFAM" id="SSF49785">
    <property type="entry name" value="Galactose-binding domain-like"/>
    <property type="match status" value="1"/>
</dbReference>
<feature type="chain" id="PRO_5002254476" description="SUN domain-containing protein" evidence="7">
    <location>
        <begin position="23"/>
        <end position="1080"/>
    </location>
</feature>
<dbReference type="InterPro" id="IPR008979">
    <property type="entry name" value="Galactose-bd-like_sf"/>
</dbReference>
<feature type="transmembrane region" description="Helical" evidence="6">
    <location>
        <begin position="1011"/>
        <end position="1034"/>
    </location>
</feature>
<evidence type="ECO:0000256" key="2">
    <source>
        <dbReference type="ARBA" id="ARBA00022692"/>
    </source>
</evidence>
<feature type="region of interest" description="Disordered" evidence="5">
    <location>
        <begin position="631"/>
        <end position="652"/>
    </location>
</feature>
<dbReference type="GO" id="GO:0012505">
    <property type="term" value="C:endomembrane system"/>
    <property type="evidence" value="ECO:0007669"/>
    <property type="project" value="UniProtKB-SubCell"/>
</dbReference>
<dbReference type="PANTHER" id="PTHR12953">
    <property type="entry name" value="MEMBRANE PROTEIN CH1 RELATED"/>
    <property type="match status" value="1"/>
</dbReference>
<proteinExistence type="predicted"/>
<name>A0A0D2WIG5_CAPO3</name>
<dbReference type="Proteomes" id="UP000008743">
    <property type="component" value="Unassembled WGS sequence"/>
</dbReference>
<evidence type="ECO:0000256" key="5">
    <source>
        <dbReference type="SAM" id="MobiDB-lite"/>
    </source>
</evidence>
<dbReference type="STRING" id="595528.A0A0D2WIG5"/>
<dbReference type="InterPro" id="IPR012919">
    <property type="entry name" value="SUN_dom"/>
</dbReference>
<dbReference type="Gene3D" id="2.60.120.260">
    <property type="entry name" value="Galactose-binding domain-like"/>
    <property type="match status" value="1"/>
</dbReference>
<feature type="region of interest" description="Disordered" evidence="5">
    <location>
        <begin position="696"/>
        <end position="815"/>
    </location>
</feature>
<comment type="subcellular location">
    <subcellularLocation>
        <location evidence="1">Endomembrane system</location>
    </subcellularLocation>
</comment>
<keyword evidence="3 6" id="KW-1133">Transmembrane helix</keyword>
<feature type="compositionally biased region" description="Polar residues" evidence="5">
    <location>
        <begin position="788"/>
        <end position="798"/>
    </location>
</feature>
<keyword evidence="10" id="KW-1185">Reference proteome</keyword>
<feature type="region of interest" description="Disordered" evidence="5">
    <location>
        <begin position="50"/>
        <end position="100"/>
    </location>
</feature>
<reference evidence="10" key="1">
    <citation type="submission" date="2011-02" db="EMBL/GenBank/DDBJ databases">
        <title>The Genome Sequence of Capsaspora owczarzaki ATCC 30864.</title>
        <authorList>
            <person name="Russ C."/>
            <person name="Cuomo C."/>
            <person name="Burger G."/>
            <person name="Gray M.W."/>
            <person name="Holland P.W.H."/>
            <person name="King N."/>
            <person name="Lang F.B.F."/>
            <person name="Roger A.J."/>
            <person name="Ruiz-Trillo I."/>
            <person name="Young S.K."/>
            <person name="Zeng Q."/>
            <person name="Gargeya S."/>
            <person name="Alvarado L."/>
            <person name="Berlin A."/>
            <person name="Chapman S.B."/>
            <person name="Chen Z."/>
            <person name="Freedman E."/>
            <person name="Gellesch M."/>
            <person name="Goldberg J."/>
            <person name="Griggs A."/>
            <person name="Gujja S."/>
            <person name="Heilman E."/>
            <person name="Heiman D."/>
            <person name="Howarth C."/>
            <person name="Mehta T."/>
            <person name="Neiman D."/>
            <person name="Pearson M."/>
            <person name="Roberts A."/>
            <person name="Saif S."/>
            <person name="Shea T."/>
            <person name="Shenoy N."/>
            <person name="Sisk P."/>
            <person name="Stolte C."/>
            <person name="Sykes S."/>
            <person name="White J."/>
            <person name="Yandava C."/>
            <person name="Haas B."/>
            <person name="Nusbaum C."/>
            <person name="Birren B."/>
        </authorList>
    </citation>
    <scope>NUCLEOTIDE SEQUENCE</scope>
    <source>
        <strain evidence="10">ATCC 30864</strain>
    </source>
</reference>
<dbReference type="OrthoDB" id="266334at2759"/>